<protein>
    <recommendedName>
        <fullName evidence="4">RRM domain-containing protein</fullName>
    </recommendedName>
</protein>
<dbReference type="EMBL" id="JAWJWE010000004">
    <property type="protein sequence ID" value="KAK6636121.1"/>
    <property type="molecule type" value="Genomic_DNA"/>
</dbReference>
<name>A0AAN8PUU8_POLSC</name>
<dbReference type="FunFam" id="3.30.70.330:FF:000322">
    <property type="entry name" value="CUGBP Elav-like family member 2"/>
    <property type="match status" value="1"/>
</dbReference>
<evidence type="ECO:0000256" key="2">
    <source>
        <dbReference type="ARBA" id="ARBA00022884"/>
    </source>
</evidence>
<dbReference type="InterPro" id="IPR000504">
    <property type="entry name" value="RRM_dom"/>
</dbReference>
<reference evidence="5 6" key="1">
    <citation type="submission" date="2023-10" db="EMBL/GenBank/DDBJ databases">
        <title>Genomes of two closely related lineages of the louse Polyplax serrata with different host specificities.</title>
        <authorList>
            <person name="Martinu J."/>
            <person name="Tarabai H."/>
            <person name="Stefka J."/>
            <person name="Hypsa V."/>
        </authorList>
    </citation>
    <scope>NUCLEOTIDE SEQUENCE [LARGE SCALE GENOMIC DNA]</scope>
    <source>
        <strain evidence="5">HR10_N</strain>
    </source>
</reference>
<sequence>MLGKKYTESDVRNLFSPYGNIEECTVLRDTTGQSKGCAFVTYASKQSAINAIKAMHHSQTMDGCSSALVVKFADTQKEKDQKRLQQMQANLWNLTGVGMGHSQYLTGDSHCLAPASVLLQQLAGAASTPTPASVAPSLASLQQQLLMQSALNTPSLQSLALGLPGSTALNLQGSSGSSAADISPANLQNLATLANLSVASPAVNPMSVQNLVTLAAIQGSNGTSLQVSPSALQSLTSSTAGMVSLCALMRVSPGFRNLKRCRSLTDLHGNPTAYKIPNLVQEKSYQNSCLASLSLLNGYPRTKHPNDSTATFLRKLLRTERASSWRDRSIIQRPMAYPRVELKSKNSLFGYDLGPKKRFSITIPTKQKDEKDSCWSWGSAGGQQISSKTGFSLLDDPDEAFLEPRANSCMSSPSSRPLFYFPILSSFSFMPPTTTALLKKSSTGKAGEENGLHLSIVYLESSKRLGSLGNGNGGGSPLSPVTLGSPVTNLATHNGTSLDAFASAYQSYSGFAGSGLPSVTSGAGKQIEGPDGANLFIYHLPQEFSDADLATTFHSFGNVISAKVFIDKMTNLSKCFGFVSYDNALSAQSAIQAMNGFQIGTKRLKVQLKRSKEASRPY</sequence>
<dbReference type="InterPro" id="IPR035979">
    <property type="entry name" value="RBD_domain_sf"/>
</dbReference>
<evidence type="ECO:0000256" key="1">
    <source>
        <dbReference type="ARBA" id="ARBA00022737"/>
    </source>
</evidence>
<dbReference type="Gene3D" id="3.30.70.330">
    <property type="match status" value="2"/>
</dbReference>
<dbReference type="Pfam" id="PF00076">
    <property type="entry name" value="RRM_1"/>
    <property type="match status" value="2"/>
</dbReference>
<dbReference type="InterPro" id="IPR012677">
    <property type="entry name" value="Nucleotide-bd_a/b_plait_sf"/>
</dbReference>
<accession>A0AAN8PUU8</accession>
<dbReference type="PROSITE" id="PS50102">
    <property type="entry name" value="RRM"/>
    <property type="match status" value="2"/>
</dbReference>
<feature type="domain" description="RRM" evidence="4">
    <location>
        <begin position="533"/>
        <end position="611"/>
    </location>
</feature>
<comment type="caution">
    <text evidence="5">The sequence shown here is derived from an EMBL/GenBank/DDBJ whole genome shotgun (WGS) entry which is preliminary data.</text>
</comment>
<proteinExistence type="predicted"/>
<dbReference type="FunFam" id="3.30.70.330:FF:000016">
    <property type="entry name" value="CUGBP Elav-like family member 1 isoform 2"/>
    <property type="match status" value="1"/>
</dbReference>
<dbReference type="SMART" id="SM00360">
    <property type="entry name" value="RRM"/>
    <property type="match status" value="2"/>
</dbReference>
<evidence type="ECO:0000259" key="4">
    <source>
        <dbReference type="PROSITE" id="PS50102"/>
    </source>
</evidence>
<gene>
    <name evidence="5" type="ORF">RUM43_009773</name>
</gene>
<dbReference type="GO" id="GO:0003723">
    <property type="term" value="F:RNA binding"/>
    <property type="evidence" value="ECO:0007669"/>
    <property type="project" value="UniProtKB-UniRule"/>
</dbReference>
<evidence type="ECO:0000313" key="6">
    <source>
        <dbReference type="Proteomes" id="UP001372834"/>
    </source>
</evidence>
<evidence type="ECO:0000313" key="5">
    <source>
        <dbReference type="EMBL" id="KAK6636121.1"/>
    </source>
</evidence>
<dbReference type="SUPFAM" id="SSF54928">
    <property type="entry name" value="RNA-binding domain, RBD"/>
    <property type="match status" value="1"/>
</dbReference>
<feature type="domain" description="RRM" evidence="4">
    <location>
        <begin position="1"/>
        <end position="75"/>
    </location>
</feature>
<dbReference type="Proteomes" id="UP001372834">
    <property type="component" value="Unassembled WGS sequence"/>
</dbReference>
<keyword evidence="1" id="KW-0677">Repeat</keyword>
<dbReference type="AlphaFoldDB" id="A0AAN8PUU8"/>
<keyword evidence="2 3" id="KW-0694">RNA-binding</keyword>
<dbReference type="PANTHER" id="PTHR24012">
    <property type="entry name" value="RNA BINDING PROTEIN"/>
    <property type="match status" value="1"/>
</dbReference>
<organism evidence="5 6">
    <name type="scientific">Polyplax serrata</name>
    <name type="common">Common mouse louse</name>
    <dbReference type="NCBI Taxonomy" id="468196"/>
    <lineage>
        <taxon>Eukaryota</taxon>
        <taxon>Metazoa</taxon>
        <taxon>Ecdysozoa</taxon>
        <taxon>Arthropoda</taxon>
        <taxon>Hexapoda</taxon>
        <taxon>Insecta</taxon>
        <taxon>Pterygota</taxon>
        <taxon>Neoptera</taxon>
        <taxon>Paraneoptera</taxon>
        <taxon>Psocodea</taxon>
        <taxon>Troctomorpha</taxon>
        <taxon>Phthiraptera</taxon>
        <taxon>Anoplura</taxon>
        <taxon>Polyplacidae</taxon>
        <taxon>Polyplax</taxon>
    </lineage>
</organism>
<evidence type="ECO:0000256" key="3">
    <source>
        <dbReference type="PROSITE-ProRule" id="PRU00176"/>
    </source>
</evidence>